<evidence type="ECO:0000256" key="10">
    <source>
        <dbReference type="SAM" id="MobiDB-lite"/>
    </source>
</evidence>
<feature type="region of interest" description="Disordered" evidence="10">
    <location>
        <begin position="232"/>
        <end position="295"/>
    </location>
</feature>
<dbReference type="PANTHER" id="PTHR33911">
    <property type="entry name" value="RRNA-PROCESSING PROTEIN EFG1"/>
    <property type="match status" value="1"/>
</dbReference>
<keyword evidence="12" id="KW-1185">Reference proteome</keyword>
<dbReference type="InterPro" id="IPR019310">
    <property type="entry name" value="Efg1"/>
</dbReference>
<evidence type="ECO:0000256" key="1">
    <source>
        <dbReference type="ARBA" id="ARBA00002773"/>
    </source>
</evidence>
<dbReference type="GO" id="GO:0005730">
    <property type="term" value="C:nucleolus"/>
    <property type="evidence" value="ECO:0007669"/>
    <property type="project" value="UniProtKB-SubCell"/>
</dbReference>
<reference evidence="11" key="1">
    <citation type="journal article" date="2020" name="Stud. Mycol.">
        <title>101 Dothideomycetes genomes: a test case for predicting lifestyles and emergence of pathogens.</title>
        <authorList>
            <person name="Haridas S."/>
            <person name="Albert R."/>
            <person name="Binder M."/>
            <person name="Bloem J."/>
            <person name="Labutti K."/>
            <person name="Salamov A."/>
            <person name="Andreopoulos B."/>
            <person name="Baker S."/>
            <person name="Barry K."/>
            <person name="Bills G."/>
            <person name="Bluhm B."/>
            <person name="Cannon C."/>
            <person name="Castanera R."/>
            <person name="Culley D."/>
            <person name="Daum C."/>
            <person name="Ezra D."/>
            <person name="Gonzalez J."/>
            <person name="Henrissat B."/>
            <person name="Kuo A."/>
            <person name="Liang C."/>
            <person name="Lipzen A."/>
            <person name="Lutzoni F."/>
            <person name="Magnuson J."/>
            <person name="Mondo S."/>
            <person name="Nolan M."/>
            <person name="Ohm R."/>
            <person name="Pangilinan J."/>
            <person name="Park H.-J."/>
            <person name="Ramirez L."/>
            <person name="Alfaro M."/>
            <person name="Sun H."/>
            <person name="Tritt A."/>
            <person name="Yoshinaga Y."/>
            <person name="Zwiers L.-H."/>
            <person name="Turgeon B."/>
            <person name="Goodwin S."/>
            <person name="Spatafora J."/>
            <person name="Crous P."/>
            <person name="Grigoriev I."/>
        </authorList>
    </citation>
    <scope>NUCLEOTIDE SEQUENCE</scope>
    <source>
        <strain evidence="11">CBS 473.64</strain>
    </source>
</reference>
<keyword evidence="7 9" id="KW-0175">Coiled coil</keyword>
<keyword evidence="6" id="KW-0698">rRNA processing</keyword>
<sequence>MADIHPSRKRKLGDALGDAGGGSQKAKWSRNQRRSHAGGHGKKHGAKPSSAPPSDANSDSTNVLKRRIRDLKRMLNHLDSDPTKKMPQTVRMEQERELAACEHELAEKVAQKLESDFKNKIIHKYHGVRFFERKKAMRNIKRMQKQLAEAKDESETAALLPKIHSAEVDLNYTTAYPLLRPYVSIFPRPEKAKGESEADKGAADKQADEFPDGPKGNVDMWKAVEKAMEDGTLEKLRNSREGVTIPGPEDPIFEWTKKTANDIRIREEEEEEKRKEGKAPAPQPGDGDSDGGFFE</sequence>
<evidence type="ECO:0000256" key="2">
    <source>
        <dbReference type="ARBA" id="ARBA00004604"/>
    </source>
</evidence>
<dbReference type="Proteomes" id="UP000799753">
    <property type="component" value="Unassembled WGS sequence"/>
</dbReference>
<comment type="similarity">
    <text evidence="3">Belongs to the EFG1 family.</text>
</comment>
<gene>
    <name evidence="11" type="ORF">P280DRAFT_500817</name>
</gene>
<dbReference type="OrthoDB" id="47732at2759"/>
<evidence type="ECO:0000256" key="9">
    <source>
        <dbReference type="SAM" id="Coils"/>
    </source>
</evidence>
<comment type="function">
    <text evidence="1">Involved in rRNA processing.</text>
</comment>
<evidence type="ECO:0000256" key="4">
    <source>
        <dbReference type="ARBA" id="ARBA00018689"/>
    </source>
</evidence>
<accession>A0A6A6RT67</accession>
<dbReference type="PANTHER" id="PTHR33911:SF1">
    <property type="entry name" value="RRNA-PROCESSING PROTEIN EFG1"/>
    <property type="match status" value="1"/>
</dbReference>
<dbReference type="GO" id="GO:0030688">
    <property type="term" value="C:preribosome, small subunit precursor"/>
    <property type="evidence" value="ECO:0007669"/>
    <property type="project" value="TreeGrafter"/>
</dbReference>
<comment type="subcellular location">
    <subcellularLocation>
        <location evidence="2">Nucleus</location>
        <location evidence="2">Nucleolus</location>
    </subcellularLocation>
</comment>
<evidence type="ECO:0000256" key="7">
    <source>
        <dbReference type="ARBA" id="ARBA00023054"/>
    </source>
</evidence>
<proteinExistence type="inferred from homology"/>
<feature type="region of interest" description="Disordered" evidence="10">
    <location>
        <begin position="1"/>
        <end position="89"/>
    </location>
</feature>
<evidence type="ECO:0000256" key="8">
    <source>
        <dbReference type="ARBA" id="ARBA00023242"/>
    </source>
</evidence>
<feature type="compositionally biased region" description="Basic residues" evidence="10">
    <location>
        <begin position="27"/>
        <end position="46"/>
    </location>
</feature>
<name>A0A6A6RT67_9PLEO</name>
<dbReference type="Pfam" id="PF10153">
    <property type="entry name" value="Efg1"/>
    <property type="match status" value="1"/>
</dbReference>
<feature type="coiled-coil region" evidence="9">
    <location>
        <begin position="91"/>
        <end position="160"/>
    </location>
</feature>
<dbReference type="EMBL" id="MU006794">
    <property type="protein sequence ID" value="KAF2637224.1"/>
    <property type="molecule type" value="Genomic_DNA"/>
</dbReference>
<dbReference type="InterPro" id="IPR050786">
    <property type="entry name" value="EFG1_rRNA-proc"/>
</dbReference>
<feature type="compositionally biased region" description="Low complexity" evidence="10">
    <location>
        <begin position="47"/>
        <end position="60"/>
    </location>
</feature>
<evidence type="ECO:0000256" key="5">
    <source>
        <dbReference type="ARBA" id="ARBA00019827"/>
    </source>
</evidence>
<feature type="compositionally biased region" description="Basic and acidic residues" evidence="10">
    <location>
        <begin position="71"/>
        <end position="84"/>
    </location>
</feature>
<keyword evidence="8" id="KW-0539">Nucleus</keyword>
<dbReference type="AlphaFoldDB" id="A0A6A6RT67"/>
<evidence type="ECO:0000256" key="6">
    <source>
        <dbReference type="ARBA" id="ARBA00022552"/>
    </source>
</evidence>
<evidence type="ECO:0000313" key="12">
    <source>
        <dbReference type="Proteomes" id="UP000799753"/>
    </source>
</evidence>
<dbReference type="GO" id="GO:0000462">
    <property type="term" value="P:maturation of SSU-rRNA from tricistronic rRNA transcript (SSU-rRNA, 5.8S rRNA, LSU-rRNA)"/>
    <property type="evidence" value="ECO:0007669"/>
    <property type="project" value="TreeGrafter"/>
</dbReference>
<evidence type="ECO:0000313" key="11">
    <source>
        <dbReference type="EMBL" id="KAF2637224.1"/>
    </source>
</evidence>
<organism evidence="11 12">
    <name type="scientific">Massarina eburnea CBS 473.64</name>
    <dbReference type="NCBI Taxonomy" id="1395130"/>
    <lineage>
        <taxon>Eukaryota</taxon>
        <taxon>Fungi</taxon>
        <taxon>Dikarya</taxon>
        <taxon>Ascomycota</taxon>
        <taxon>Pezizomycotina</taxon>
        <taxon>Dothideomycetes</taxon>
        <taxon>Pleosporomycetidae</taxon>
        <taxon>Pleosporales</taxon>
        <taxon>Massarineae</taxon>
        <taxon>Massarinaceae</taxon>
        <taxon>Massarina</taxon>
    </lineage>
</organism>
<feature type="compositionally biased region" description="Basic and acidic residues" evidence="10">
    <location>
        <begin position="190"/>
        <end position="208"/>
    </location>
</feature>
<evidence type="ECO:0000256" key="3">
    <source>
        <dbReference type="ARBA" id="ARBA00006916"/>
    </source>
</evidence>
<feature type="compositionally biased region" description="Basic and acidic residues" evidence="10">
    <location>
        <begin position="255"/>
        <end position="278"/>
    </location>
</feature>
<feature type="region of interest" description="Disordered" evidence="10">
    <location>
        <begin position="190"/>
        <end position="218"/>
    </location>
</feature>
<protein>
    <recommendedName>
        <fullName evidence="4">rRNA-processing protein EFG1</fullName>
    </recommendedName>
    <alternativeName>
        <fullName evidence="5">rRNA-processing protein efg1</fullName>
    </alternativeName>
</protein>